<dbReference type="EMBL" id="JELY01003584">
    <property type="protein sequence ID" value="KYF47762.1"/>
    <property type="molecule type" value="Genomic_DNA"/>
</dbReference>
<keyword evidence="2" id="KW-0812">Transmembrane</keyword>
<feature type="transmembrane region" description="Helical" evidence="2">
    <location>
        <begin position="132"/>
        <end position="151"/>
    </location>
</feature>
<name>A0A150NZL0_SORCE</name>
<feature type="transmembrane region" description="Helical" evidence="2">
    <location>
        <begin position="68"/>
        <end position="99"/>
    </location>
</feature>
<evidence type="ECO:0000256" key="2">
    <source>
        <dbReference type="SAM" id="Phobius"/>
    </source>
</evidence>
<proteinExistence type="predicted"/>
<comment type="caution">
    <text evidence="3">The sequence shown here is derived from an EMBL/GenBank/DDBJ whole genome shotgun (WGS) entry which is preliminary data.</text>
</comment>
<feature type="transmembrane region" description="Helical" evidence="2">
    <location>
        <begin position="38"/>
        <end position="62"/>
    </location>
</feature>
<keyword evidence="2" id="KW-0472">Membrane</keyword>
<gene>
    <name evidence="3" type="ORF">BE08_32050</name>
</gene>
<feature type="compositionally biased region" description="Basic and acidic residues" evidence="1">
    <location>
        <begin position="1"/>
        <end position="18"/>
    </location>
</feature>
<keyword evidence="2" id="KW-1133">Transmembrane helix</keyword>
<dbReference type="AlphaFoldDB" id="A0A150NZL0"/>
<reference evidence="3 4" key="1">
    <citation type="submission" date="2014-02" db="EMBL/GenBank/DDBJ databases">
        <title>The small core and large imbalanced accessory genome model reveals a collaborative survival strategy of Sorangium cellulosum strains in nature.</title>
        <authorList>
            <person name="Han K."/>
            <person name="Peng R."/>
            <person name="Blom J."/>
            <person name="Li Y.-Z."/>
        </authorList>
    </citation>
    <scope>NUCLEOTIDE SEQUENCE [LARGE SCALE GENOMIC DNA]</scope>
    <source>
        <strain evidence="3 4">So0157-25</strain>
    </source>
</reference>
<feature type="region of interest" description="Disordered" evidence="1">
    <location>
        <begin position="1"/>
        <end position="35"/>
    </location>
</feature>
<evidence type="ECO:0008006" key="5">
    <source>
        <dbReference type="Google" id="ProtNLM"/>
    </source>
</evidence>
<evidence type="ECO:0000256" key="1">
    <source>
        <dbReference type="SAM" id="MobiDB-lite"/>
    </source>
</evidence>
<sequence>MATMGPEDRERFARREDVGVTAVPTARPRSERDRSPRVLLGGSLAEVVCGAATVVLAILALTGTLQGYLIPIATIVLGVALLAHGSAVAARVLGVALLAHGSAVAARLRDISAGTGAAGWDSRAELGGGTGAELIGGAAGVVLGILALVGIAPTVLLPVAVIVFGGALLLGGGVTADLGTIEAPGAHERLGEMSRHASVAASGLQTLVGAGAVVLGILALVGIDPVVLTLVGLLALGSAVVLSGTTVSGRMASILRR</sequence>
<evidence type="ECO:0000313" key="4">
    <source>
        <dbReference type="Proteomes" id="UP000075420"/>
    </source>
</evidence>
<feature type="transmembrane region" description="Helical" evidence="2">
    <location>
        <begin position="199"/>
        <end position="221"/>
    </location>
</feature>
<protein>
    <recommendedName>
        <fullName evidence="5">Integral membrane protein</fullName>
    </recommendedName>
</protein>
<dbReference type="Proteomes" id="UP000075420">
    <property type="component" value="Unassembled WGS sequence"/>
</dbReference>
<feature type="transmembrane region" description="Helical" evidence="2">
    <location>
        <begin position="157"/>
        <end position="178"/>
    </location>
</feature>
<evidence type="ECO:0000313" key="3">
    <source>
        <dbReference type="EMBL" id="KYF47762.1"/>
    </source>
</evidence>
<accession>A0A150NZL0</accession>
<feature type="transmembrane region" description="Helical" evidence="2">
    <location>
        <begin position="227"/>
        <end position="247"/>
    </location>
</feature>
<organism evidence="3 4">
    <name type="scientific">Sorangium cellulosum</name>
    <name type="common">Polyangium cellulosum</name>
    <dbReference type="NCBI Taxonomy" id="56"/>
    <lineage>
        <taxon>Bacteria</taxon>
        <taxon>Pseudomonadati</taxon>
        <taxon>Myxococcota</taxon>
        <taxon>Polyangia</taxon>
        <taxon>Polyangiales</taxon>
        <taxon>Polyangiaceae</taxon>
        <taxon>Sorangium</taxon>
    </lineage>
</organism>